<evidence type="ECO:0000256" key="8">
    <source>
        <dbReference type="PROSITE-ProRule" id="PRU00533"/>
    </source>
</evidence>
<reference evidence="11 12" key="1">
    <citation type="submission" date="2019-03" db="EMBL/GenBank/DDBJ databases">
        <title>Genomic Encyclopedia of Type Strains, Phase IV (KMG-IV): sequencing the most valuable type-strain genomes for metagenomic binning, comparative biology and taxonomic classification.</title>
        <authorList>
            <person name="Goeker M."/>
        </authorList>
    </citation>
    <scope>NUCLEOTIDE SEQUENCE [LARGE SCALE GENOMIC DNA]</scope>
    <source>
        <strain evidence="11 12">DSM 26377</strain>
    </source>
</reference>
<organism evidence="11 12">
    <name type="scientific">Panacagrimonas perspica</name>
    <dbReference type="NCBI Taxonomy" id="381431"/>
    <lineage>
        <taxon>Bacteria</taxon>
        <taxon>Pseudomonadati</taxon>
        <taxon>Pseudomonadota</taxon>
        <taxon>Gammaproteobacteria</taxon>
        <taxon>Nevskiales</taxon>
        <taxon>Nevskiaceae</taxon>
        <taxon>Panacagrimonas</taxon>
    </lineage>
</organism>
<keyword evidence="6 8" id="KW-0071">Autoinducer synthesis</keyword>
<evidence type="ECO:0000313" key="12">
    <source>
        <dbReference type="Proteomes" id="UP000295341"/>
    </source>
</evidence>
<protein>
    <recommendedName>
        <fullName evidence="2 9">Acyl-homoserine-lactone synthase</fullName>
        <ecNumber evidence="1 9">2.3.1.184</ecNumber>
    </recommendedName>
    <alternativeName>
        <fullName evidence="9">Autoinducer synthesis protein</fullName>
    </alternativeName>
</protein>
<evidence type="ECO:0000256" key="5">
    <source>
        <dbReference type="ARBA" id="ARBA00022691"/>
    </source>
</evidence>
<sequence length="232" mass="26011">MLHEVNRSGDEPDPTRVVRGALGDSAFASTYSERMYRLRYEVFHERLRWDVTVLDGLEHDRFDDNDSVYMLTTGADDSVSGGWRLRPTTQGYMLRDVFPELLNGHPAPDDPGIWEISRFAVDAPSTARPGALSLSRSARLLFVDAWKFATQHGISRYVLVTSLALERLLVASGLRLHRFGPPLRMGRCMAVACWVDLDAHTQRVLFPDTIPGEARPVSEPQNDQAARTDSDA</sequence>
<gene>
    <name evidence="11" type="ORF">DFR24_1508</name>
</gene>
<dbReference type="PRINTS" id="PR01549">
    <property type="entry name" value="AUTOINDCRSYN"/>
</dbReference>
<dbReference type="AlphaFoldDB" id="A0A4R7PFH5"/>
<proteinExistence type="inferred from homology"/>
<keyword evidence="3 8" id="KW-0673">Quorum sensing</keyword>
<evidence type="ECO:0000256" key="9">
    <source>
        <dbReference type="RuleBase" id="RU361135"/>
    </source>
</evidence>
<dbReference type="Proteomes" id="UP000295341">
    <property type="component" value="Unassembled WGS sequence"/>
</dbReference>
<comment type="catalytic activity">
    <reaction evidence="7 9">
        <text>a fatty acyl-[ACP] + S-adenosyl-L-methionine = an N-acyl-L-homoserine lactone + S-methyl-5'-thioadenosine + holo-[ACP] + H(+)</text>
        <dbReference type="Rhea" id="RHEA:10096"/>
        <dbReference type="Rhea" id="RHEA-COMP:9685"/>
        <dbReference type="Rhea" id="RHEA-COMP:14125"/>
        <dbReference type="ChEBI" id="CHEBI:15378"/>
        <dbReference type="ChEBI" id="CHEBI:17509"/>
        <dbReference type="ChEBI" id="CHEBI:55474"/>
        <dbReference type="ChEBI" id="CHEBI:59789"/>
        <dbReference type="ChEBI" id="CHEBI:64479"/>
        <dbReference type="ChEBI" id="CHEBI:138651"/>
        <dbReference type="EC" id="2.3.1.184"/>
    </reaction>
</comment>
<evidence type="ECO:0000256" key="3">
    <source>
        <dbReference type="ARBA" id="ARBA00022654"/>
    </source>
</evidence>
<dbReference type="OrthoDB" id="6023281at2"/>
<keyword evidence="5 9" id="KW-0949">S-adenosyl-L-methionine</keyword>
<dbReference type="InterPro" id="IPR016181">
    <property type="entry name" value="Acyl_CoA_acyltransferase"/>
</dbReference>
<dbReference type="PANTHER" id="PTHR39322:SF1">
    <property type="entry name" value="ISOVALERYL-HOMOSERINE LACTONE SYNTHASE"/>
    <property type="match status" value="1"/>
</dbReference>
<evidence type="ECO:0000256" key="1">
    <source>
        <dbReference type="ARBA" id="ARBA00012340"/>
    </source>
</evidence>
<dbReference type="GO" id="GO:0007165">
    <property type="term" value="P:signal transduction"/>
    <property type="evidence" value="ECO:0007669"/>
    <property type="project" value="TreeGrafter"/>
</dbReference>
<dbReference type="EC" id="2.3.1.184" evidence="1 9"/>
<evidence type="ECO:0000256" key="2">
    <source>
        <dbReference type="ARBA" id="ARBA00018768"/>
    </source>
</evidence>
<evidence type="ECO:0000256" key="7">
    <source>
        <dbReference type="ARBA" id="ARBA00048576"/>
    </source>
</evidence>
<dbReference type="EMBL" id="SOBT01000008">
    <property type="protein sequence ID" value="TDU32120.1"/>
    <property type="molecule type" value="Genomic_DNA"/>
</dbReference>
<dbReference type="InterPro" id="IPR001690">
    <property type="entry name" value="Autoind_synthase"/>
</dbReference>
<name>A0A4R7PFH5_9GAMM</name>
<comment type="caution">
    <text evidence="11">The sequence shown here is derived from an EMBL/GenBank/DDBJ whole genome shotgun (WGS) entry which is preliminary data.</text>
</comment>
<keyword evidence="4 9" id="KW-0808">Transferase</keyword>
<evidence type="ECO:0000256" key="10">
    <source>
        <dbReference type="SAM" id="MobiDB-lite"/>
    </source>
</evidence>
<dbReference type="PROSITE" id="PS00949">
    <property type="entry name" value="AUTOINDUCER_SYNTH_1"/>
    <property type="match status" value="1"/>
</dbReference>
<dbReference type="Pfam" id="PF00765">
    <property type="entry name" value="Autoind_synth"/>
    <property type="match status" value="1"/>
</dbReference>
<dbReference type="GO" id="GO:0009372">
    <property type="term" value="P:quorum sensing"/>
    <property type="evidence" value="ECO:0007669"/>
    <property type="project" value="UniProtKB-UniRule"/>
</dbReference>
<evidence type="ECO:0000256" key="4">
    <source>
        <dbReference type="ARBA" id="ARBA00022679"/>
    </source>
</evidence>
<dbReference type="PROSITE" id="PS51187">
    <property type="entry name" value="AUTOINDUCER_SYNTH_2"/>
    <property type="match status" value="1"/>
</dbReference>
<evidence type="ECO:0000313" key="11">
    <source>
        <dbReference type="EMBL" id="TDU32120.1"/>
    </source>
</evidence>
<dbReference type="PANTHER" id="PTHR39322">
    <property type="entry name" value="ACYL-HOMOSERINE-LACTONE SYNTHASE"/>
    <property type="match status" value="1"/>
</dbReference>
<accession>A0A4R7PFH5</accession>
<comment type="similarity">
    <text evidence="8 9">Belongs to the autoinducer synthase family.</text>
</comment>
<dbReference type="GO" id="GO:0061579">
    <property type="term" value="F:N-acyl homoserine lactone synthase activity"/>
    <property type="evidence" value="ECO:0007669"/>
    <property type="project" value="UniProtKB-UniRule"/>
</dbReference>
<keyword evidence="12" id="KW-1185">Reference proteome</keyword>
<feature type="region of interest" description="Disordered" evidence="10">
    <location>
        <begin position="210"/>
        <end position="232"/>
    </location>
</feature>
<dbReference type="InterPro" id="IPR018311">
    <property type="entry name" value="Autoind_synth_CS"/>
</dbReference>
<dbReference type="Gene3D" id="3.40.630.30">
    <property type="match status" value="1"/>
</dbReference>
<dbReference type="SUPFAM" id="SSF55729">
    <property type="entry name" value="Acyl-CoA N-acyltransferases (Nat)"/>
    <property type="match status" value="1"/>
</dbReference>
<evidence type="ECO:0000256" key="6">
    <source>
        <dbReference type="ARBA" id="ARBA00022929"/>
    </source>
</evidence>